<dbReference type="RefSeq" id="WP_003776833.1">
    <property type="nucleotide sequence ID" value="NZ_JH992957.1"/>
</dbReference>
<evidence type="ECO:0000256" key="8">
    <source>
        <dbReference type="RuleBase" id="RU363064"/>
    </source>
</evidence>
<evidence type="ECO:0000313" key="10">
    <source>
        <dbReference type="Proteomes" id="UP000009875"/>
    </source>
</evidence>
<dbReference type="GO" id="GO:0005886">
    <property type="term" value="C:plasma membrane"/>
    <property type="evidence" value="ECO:0007669"/>
    <property type="project" value="UniProtKB-SubCell"/>
</dbReference>
<dbReference type="eggNOG" id="COG1115">
    <property type="taxonomic scope" value="Bacteria"/>
</dbReference>
<reference evidence="9 10" key="1">
    <citation type="submission" date="2012-09" db="EMBL/GenBank/DDBJ databases">
        <title>The Genome Sequence of Alloiococcus otitis ATCC 51267.</title>
        <authorList>
            <consortium name="The Broad Institute Genome Sequencing Platform"/>
            <person name="Earl A."/>
            <person name="Ward D."/>
            <person name="Feldgarden M."/>
            <person name="Gevers D."/>
            <person name="Huys G."/>
            <person name="Walker B."/>
            <person name="Young S.K."/>
            <person name="Zeng Q."/>
            <person name="Gargeya S."/>
            <person name="Fitzgerald M."/>
            <person name="Haas B."/>
            <person name="Abouelleil A."/>
            <person name="Alvarado L."/>
            <person name="Arachchi H.M."/>
            <person name="Berlin A.M."/>
            <person name="Chapman S.B."/>
            <person name="Goldberg J."/>
            <person name="Griggs A."/>
            <person name="Gujja S."/>
            <person name="Hansen M."/>
            <person name="Howarth C."/>
            <person name="Imamovic A."/>
            <person name="Larimer J."/>
            <person name="McCowen C."/>
            <person name="Montmayeur A."/>
            <person name="Murphy C."/>
            <person name="Neiman D."/>
            <person name="Pearson M."/>
            <person name="Priest M."/>
            <person name="Roberts A."/>
            <person name="Saif S."/>
            <person name="Shea T."/>
            <person name="Sisk P."/>
            <person name="Sykes S."/>
            <person name="Wortman J."/>
            <person name="Nusbaum C."/>
            <person name="Birren B."/>
        </authorList>
    </citation>
    <scope>NUCLEOTIDE SEQUENCE [LARGE SCALE GENOMIC DNA]</scope>
    <source>
        <strain evidence="9 10">ATCC 51267</strain>
    </source>
</reference>
<evidence type="ECO:0000256" key="4">
    <source>
        <dbReference type="ARBA" id="ARBA00022475"/>
    </source>
</evidence>
<accession>K9EXX2</accession>
<evidence type="ECO:0000256" key="2">
    <source>
        <dbReference type="ARBA" id="ARBA00009261"/>
    </source>
</evidence>
<dbReference type="OrthoDB" id="9804874at2"/>
<feature type="transmembrane region" description="Helical" evidence="8">
    <location>
        <begin position="12"/>
        <end position="29"/>
    </location>
</feature>
<organism evidence="9 10">
    <name type="scientific">Alloiococcus otitis ATCC 51267</name>
    <dbReference type="NCBI Taxonomy" id="883081"/>
    <lineage>
        <taxon>Bacteria</taxon>
        <taxon>Bacillati</taxon>
        <taxon>Bacillota</taxon>
        <taxon>Bacilli</taxon>
        <taxon>Lactobacillales</taxon>
        <taxon>Carnobacteriaceae</taxon>
        <taxon>Alloiococcus</taxon>
    </lineage>
</organism>
<dbReference type="AlphaFoldDB" id="K9EXX2"/>
<feature type="transmembrane region" description="Helical" evidence="8">
    <location>
        <begin position="147"/>
        <end position="168"/>
    </location>
</feature>
<sequence>MLPDIQELADLIWQPMIILVLGGSILLTLRTRFFQIRHLPFILKETFGQLFSNDDNGRGTVTAFQAMTTALASSIGAANIVVAPTVIFLAGPGALFWMWVSGILTSATKFGEVALAIKYREKNEDGEYIGGASYVFRKGIRNNIGKILGFLVSFILMIEILPSISLQTISAAGPVENVAAAIGIDNTLARNITIIAIFILTVLVVYGGVKSIGRLSEKLVPYMAITYLVLGAIILVMHIDQIPNALRMVVVGAFNPKAISGGFVGATLQNVIRNGVARGVYSNEAGLGTTGFGHAAATTDHPARQGVWGVFEVIIDTLVVCTMSGLIILVTGVWTPGMSEQALNETMPVAVERAINESLGVFGSVVISICLFLFVVSTMIVIVFYCEKQAEYLFGRTGGLLLRAIACGMILVSMFISFENAGAYLDLALAFVVLPNMIGIIMLNGEVKAIKEDFFDNPKYMSND</sequence>
<dbReference type="STRING" id="883081.HMPREF9698_00402"/>
<keyword evidence="7 8" id="KW-0472">Membrane</keyword>
<evidence type="ECO:0000256" key="6">
    <source>
        <dbReference type="ARBA" id="ARBA00022989"/>
    </source>
</evidence>
<dbReference type="NCBIfam" id="TIGR00835">
    <property type="entry name" value="agcS"/>
    <property type="match status" value="1"/>
</dbReference>
<evidence type="ECO:0000256" key="5">
    <source>
        <dbReference type="ARBA" id="ARBA00022692"/>
    </source>
</evidence>
<dbReference type="PATRIC" id="fig|883081.3.peg.403"/>
<dbReference type="HOGENOM" id="CLU_024867_1_2_9"/>
<dbReference type="GO" id="GO:0005283">
    <property type="term" value="F:amino acid:sodium symporter activity"/>
    <property type="evidence" value="ECO:0007669"/>
    <property type="project" value="InterPro"/>
</dbReference>
<keyword evidence="3 8" id="KW-0813">Transport</keyword>
<proteinExistence type="inferred from homology"/>
<comment type="similarity">
    <text evidence="2 8">Belongs to the alanine or glycine:cation symporter (AGCS) (TC 2.A.25) family.</text>
</comment>
<evidence type="ECO:0000256" key="1">
    <source>
        <dbReference type="ARBA" id="ARBA00004651"/>
    </source>
</evidence>
<dbReference type="EMBL" id="AGXA01000005">
    <property type="protein sequence ID" value="EKU94090.1"/>
    <property type="molecule type" value="Genomic_DNA"/>
</dbReference>
<feature type="transmembrane region" description="Helical" evidence="8">
    <location>
        <begin position="219"/>
        <end position="239"/>
    </location>
</feature>
<dbReference type="PANTHER" id="PTHR30330">
    <property type="entry name" value="AGSS FAMILY TRANSPORTER, SODIUM-ALANINE"/>
    <property type="match status" value="1"/>
</dbReference>
<feature type="transmembrane region" description="Helical" evidence="8">
    <location>
        <begin position="424"/>
        <end position="443"/>
    </location>
</feature>
<keyword evidence="10" id="KW-1185">Reference proteome</keyword>
<evidence type="ECO:0000256" key="7">
    <source>
        <dbReference type="ARBA" id="ARBA00023136"/>
    </source>
</evidence>
<keyword evidence="5 8" id="KW-0812">Transmembrane</keyword>
<keyword evidence="8" id="KW-0769">Symport</keyword>
<dbReference type="Proteomes" id="UP000009875">
    <property type="component" value="Unassembled WGS sequence"/>
</dbReference>
<feature type="transmembrane region" description="Helical" evidence="8">
    <location>
        <begin position="313"/>
        <end position="334"/>
    </location>
</feature>
<protein>
    <submittedName>
        <fullName evidence="9">Amino acid carrier protein</fullName>
    </submittedName>
</protein>
<evidence type="ECO:0000313" key="9">
    <source>
        <dbReference type="EMBL" id="EKU94090.1"/>
    </source>
</evidence>
<comment type="subcellular location">
    <subcellularLocation>
        <location evidence="1 8">Cell membrane</location>
        <topology evidence="1 8">Multi-pass membrane protein</topology>
    </subcellularLocation>
</comment>
<feature type="transmembrane region" description="Helical" evidence="8">
    <location>
        <begin position="188"/>
        <end position="207"/>
    </location>
</feature>
<keyword evidence="6 8" id="KW-1133">Transmembrane helix</keyword>
<evidence type="ECO:0000256" key="3">
    <source>
        <dbReference type="ARBA" id="ARBA00022448"/>
    </source>
</evidence>
<dbReference type="PANTHER" id="PTHR30330:SF3">
    <property type="entry name" value="TRANSCRIPTIONAL REGULATOR, LRP FAMILY"/>
    <property type="match status" value="1"/>
</dbReference>
<dbReference type="Pfam" id="PF01235">
    <property type="entry name" value="Na_Ala_symp"/>
    <property type="match status" value="1"/>
</dbReference>
<keyword evidence="4 8" id="KW-1003">Cell membrane</keyword>
<feature type="transmembrane region" description="Helical" evidence="8">
    <location>
        <begin position="398"/>
        <end position="418"/>
    </location>
</feature>
<gene>
    <name evidence="9" type="ORF">HMPREF9698_00402</name>
</gene>
<dbReference type="Gene3D" id="1.20.1740.10">
    <property type="entry name" value="Amino acid/polyamine transporter I"/>
    <property type="match status" value="1"/>
</dbReference>
<feature type="transmembrane region" description="Helical" evidence="8">
    <location>
        <begin position="361"/>
        <end position="386"/>
    </location>
</feature>
<dbReference type="PRINTS" id="PR00175">
    <property type="entry name" value="NAALASMPORT"/>
</dbReference>
<feature type="transmembrane region" description="Helical" evidence="8">
    <location>
        <begin position="70"/>
        <end position="90"/>
    </location>
</feature>
<name>K9EXX2_9LACT</name>
<dbReference type="InterPro" id="IPR001463">
    <property type="entry name" value="Na/Ala_symport"/>
</dbReference>
<comment type="caution">
    <text evidence="9">The sequence shown here is derived from an EMBL/GenBank/DDBJ whole genome shotgun (WGS) entry which is preliminary data.</text>
</comment>